<feature type="region of interest" description="Disordered" evidence="1">
    <location>
        <begin position="1"/>
        <end position="57"/>
    </location>
</feature>
<dbReference type="EMBL" id="FTMN01000007">
    <property type="protein sequence ID" value="SIQ68753.1"/>
    <property type="molecule type" value="Genomic_DNA"/>
</dbReference>
<dbReference type="eggNOG" id="ENOG502ZJMQ">
    <property type="taxonomic scope" value="Bacteria"/>
</dbReference>
<protein>
    <submittedName>
        <fullName evidence="2">Uncharacterized protein</fullName>
    </submittedName>
</protein>
<dbReference type="AlphaFoldDB" id="A0A1N6USX8"/>
<name>A0A1N6USX8_9GAMM</name>
<dbReference type="Proteomes" id="UP000186895">
    <property type="component" value="Unassembled WGS sequence"/>
</dbReference>
<reference evidence="2 3" key="1">
    <citation type="submission" date="2017-01" db="EMBL/GenBank/DDBJ databases">
        <authorList>
            <person name="Mah S.A."/>
            <person name="Swanson W.J."/>
            <person name="Moy G.W."/>
            <person name="Vacquier V.D."/>
        </authorList>
    </citation>
    <scope>NUCLEOTIDE SEQUENCE [LARGE SCALE GENOMIC DNA]</scope>
    <source>
        <strain evidence="2 3">DSM 7027</strain>
    </source>
</reference>
<gene>
    <name evidence="2" type="ORF">SAMN05421647_107207</name>
</gene>
<feature type="compositionally biased region" description="Basic and acidic residues" evidence="1">
    <location>
        <begin position="17"/>
        <end position="57"/>
    </location>
</feature>
<organism evidence="2 3">
    <name type="scientific">Marinobacterium stanieri</name>
    <dbReference type="NCBI Taxonomy" id="49186"/>
    <lineage>
        <taxon>Bacteria</taxon>
        <taxon>Pseudomonadati</taxon>
        <taxon>Pseudomonadota</taxon>
        <taxon>Gammaproteobacteria</taxon>
        <taxon>Oceanospirillales</taxon>
        <taxon>Oceanospirillaceae</taxon>
        <taxon>Marinobacterium</taxon>
    </lineage>
</organism>
<dbReference type="RefSeq" id="WP_175612031.1">
    <property type="nucleotide sequence ID" value="NZ_FTMN01000007.1"/>
</dbReference>
<evidence type="ECO:0000313" key="2">
    <source>
        <dbReference type="EMBL" id="SIQ68753.1"/>
    </source>
</evidence>
<evidence type="ECO:0000313" key="3">
    <source>
        <dbReference type="Proteomes" id="UP000186895"/>
    </source>
</evidence>
<accession>A0A1N6USX8</accession>
<dbReference type="STRING" id="49186.SAMN05421647_107207"/>
<sequence>MSEQEQWTGRERRKNPDRRQTPDRREDIRFEPGKSDRRQNRGRRKDEQDPWMKNRDS</sequence>
<keyword evidence="3" id="KW-1185">Reference proteome</keyword>
<evidence type="ECO:0000256" key="1">
    <source>
        <dbReference type="SAM" id="MobiDB-lite"/>
    </source>
</evidence>
<proteinExistence type="predicted"/>